<gene>
    <name evidence="3" type="ORF">H9Q77_07325</name>
</gene>
<dbReference type="InterPro" id="IPR032834">
    <property type="entry name" value="NatK-like_C"/>
</dbReference>
<dbReference type="EMBL" id="CP060633">
    <property type="protein sequence ID" value="QNM04161.1"/>
    <property type="molecule type" value="Genomic_DNA"/>
</dbReference>
<dbReference type="PANTHER" id="PTHR40448:SF1">
    <property type="entry name" value="TWO-COMPONENT SENSOR HISTIDINE KINASE"/>
    <property type="match status" value="1"/>
</dbReference>
<reference evidence="3 4" key="1">
    <citation type="submission" date="2020-08" db="EMBL/GenBank/DDBJ databases">
        <authorList>
            <person name="Liu C."/>
            <person name="Sun Q."/>
        </authorList>
    </citation>
    <scope>NUCLEOTIDE SEQUENCE [LARGE SCALE GENOMIC DNA]</scope>
    <source>
        <strain evidence="3 4">NSJ-8</strain>
    </source>
</reference>
<accession>A0A7G9G029</accession>
<dbReference type="SUPFAM" id="SSF55874">
    <property type="entry name" value="ATPase domain of HSP90 chaperone/DNA topoisomerase II/histidine kinase"/>
    <property type="match status" value="1"/>
</dbReference>
<keyword evidence="3" id="KW-0808">Transferase</keyword>
<dbReference type="KEGG" id="ssun:H9Q77_07325"/>
<evidence type="ECO:0000256" key="1">
    <source>
        <dbReference type="SAM" id="Phobius"/>
    </source>
</evidence>
<keyword evidence="1" id="KW-1133">Transmembrane helix</keyword>
<feature type="transmembrane region" description="Helical" evidence="1">
    <location>
        <begin position="52"/>
        <end position="70"/>
    </location>
</feature>
<evidence type="ECO:0000313" key="4">
    <source>
        <dbReference type="Proteomes" id="UP000515981"/>
    </source>
</evidence>
<dbReference type="InterPro" id="IPR036890">
    <property type="entry name" value="HATPase_C_sf"/>
</dbReference>
<feature type="transmembrane region" description="Helical" evidence="1">
    <location>
        <begin position="90"/>
        <end position="108"/>
    </location>
</feature>
<proteinExistence type="predicted"/>
<dbReference type="GO" id="GO:0042802">
    <property type="term" value="F:identical protein binding"/>
    <property type="evidence" value="ECO:0007669"/>
    <property type="project" value="TreeGrafter"/>
</dbReference>
<keyword evidence="1" id="KW-0472">Membrane</keyword>
<dbReference type="CDD" id="cd16935">
    <property type="entry name" value="HATPase_AgrC-ComD-like"/>
    <property type="match status" value="1"/>
</dbReference>
<keyword evidence="4" id="KW-1185">Reference proteome</keyword>
<feature type="domain" description="Sensor histidine kinase NatK-like C-terminal" evidence="2">
    <location>
        <begin position="259"/>
        <end position="360"/>
    </location>
</feature>
<keyword evidence="3" id="KW-0418">Kinase</keyword>
<organism evidence="3 4">
    <name type="scientific">Simiaoa sunii</name>
    <dbReference type="NCBI Taxonomy" id="2763672"/>
    <lineage>
        <taxon>Bacteria</taxon>
        <taxon>Bacillati</taxon>
        <taxon>Bacillota</taxon>
        <taxon>Clostridia</taxon>
        <taxon>Lachnospirales</taxon>
        <taxon>Lachnospiraceae</taxon>
        <taxon>Simiaoa</taxon>
    </lineage>
</organism>
<feature type="transmembrane region" description="Helical" evidence="1">
    <location>
        <begin position="12"/>
        <end position="32"/>
    </location>
</feature>
<evidence type="ECO:0000313" key="3">
    <source>
        <dbReference type="EMBL" id="QNM04161.1"/>
    </source>
</evidence>
<feature type="transmembrane region" description="Helical" evidence="1">
    <location>
        <begin position="120"/>
        <end position="138"/>
    </location>
</feature>
<keyword evidence="1" id="KW-0812">Transmembrane</keyword>
<evidence type="ECO:0000259" key="2">
    <source>
        <dbReference type="Pfam" id="PF14501"/>
    </source>
</evidence>
<dbReference type="AlphaFoldDB" id="A0A7G9G029"/>
<sequence>MRFYFEISLVKSAVFAILYQGLLMLVDYLVYAGNSAIVSREGIVTQEYALEGNLIIIFSKVISFLCIILIKKQFGKKSTEVLTDAEWTKFLFYPVFTIITIITLLMEFQYTENEMQANVLYSISFGMVVMNVFVYYLINDIVIRDAKLHEKEMLELQVKNQIQMYRSVSENFDIQKRKSHEFKNQILCIEALLKDKEYDRAVDYVSKISKGFFKERNAINTNQVVVNAILNTKYEEAINKHIVFVFKVNDLSNIKMEDEDLVVILANLLNNAIEACENCIGKKVIKFKFMMEEQMIILSVKNTCNQMIIYHNNEIATTKMINQDEHGVGIKNIIRIVEKYNGEYVIQNDEDQFYFSIIIPL</sequence>
<dbReference type="GO" id="GO:0016301">
    <property type="term" value="F:kinase activity"/>
    <property type="evidence" value="ECO:0007669"/>
    <property type="project" value="UniProtKB-KW"/>
</dbReference>
<dbReference type="Gene3D" id="3.30.565.10">
    <property type="entry name" value="Histidine kinase-like ATPase, C-terminal domain"/>
    <property type="match status" value="1"/>
</dbReference>
<dbReference type="Pfam" id="PF14501">
    <property type="entry name" value="HATPase_c_5"/>
    <property type="match status" value="1"/>
</dbReference>
<dbReference type="PANTHER" id="PTHR40448">
    <property type="entry name" value="TWO-COMPONENT SENSOR HISTIDINE KINASE"/>
    <property type="match status" value="1"/>
</dbReference>
<name>A0A7G9G029_9FIRM</name>
<dbReference type="Proteomes" id="UP000515981">
    <property type="component" value="Chromosome"/>
</dbReference>
<protein>
    <submittedName>
        <fullName evidence="3">Sensor histidine kinase</fullName>
    </submittedName>
</protein>